<name>A0A383WET7_TETOB</name>
<sequence length="517" mass="56972">MAAPLIQHSLSNQQDAVVDPTTFSVVLPRNVTAPAISDNTLFLHDALWALLLPSAPFCVSDRWRSAWAQRLLWEVGGSVSISTATAVSLESSTGTQCKHSHKNKFKALVLDLLSLQWTSTTLPGRMLEAAAVMAAKGHIPMTHILLTKAWISDLTRAGYKFPDLGQHSGRLPAAPLGPLTPQIVMAAPLNGTFIFPRRWCLHQDKGLVVNINRLGIYNSAQQIKLLHAAYRPLFPQVLFTGTGTGTHPSPDMQEHIDQRRLHICDSYEVGILAEAGPGFMAYACAAGLLASDSWGVGLRAAIGMLYINDDVVFSPRMLSGLNSSNIWYSTTLKAMIAADARKAWWRWDVRHSNLNLTVYEAMQQVLQDSSGLMAKRKAAYLKDGAKIFPGHQADTFFLPARFQKEYIAMAQQMHALRVISEAAVPNMLGLLRTQPADIEPVSFAWAWQGERDCLNQHHTAVMPLHGNLSIKAVQRCVGDISAAEQSARDGLFALHPIKFSNTAVAQHWLDWWMSQSC</sequence>
<dbReference type="STRING" id="3088.A0A383WET7"/>
<evidence type="ECO:0000313" key="1">
    <source>
        <dbReference type="EMBL" id="SZX75763.1"/>
    </source>
</evidence>
<dbReference type="PANTHER" id="PTHR31362">
    <property type="entry name" value="GLYCOSYLTRANSFERASE STELLO1-RELATED"/>
    <property type="match status" value="1"/>
</dbReference>
<keyword evidence="2" id="KW-1185">Reference proteome</keyword>
<proteinExistence type="predicted"/>
<accession>A0A383WET7</accession>
<evidence type="ECO:0000313" key="2">
    <source>
        <dbReference type="Proteomes" id="UP000256970"/>
    </source>
</evidence>
<dbReference type="AlphaFoldDB" id="A0A383WET7"/>
<dbReference type="InterPro" id="IPR005049">
    <property type="entry name" value="STL-like"/>
</dbReference>
<reference evidence="1 2" key="1">
    <citation type="submission" date="2016-10" db="EMBL/GenBank/DDBJ databases">
        <authorList>
            <person name="Cai Z."/>
        </authorList>
    </citation>
    <scope>NUCLEOTIDE SEQUENCE [LARGE SCALE GENOMIC DNA]</scope>
</reference>
<dbReference type="EMBL" id="FNXT01001241">
    <property type="protein sequence ID" value="SZX75763.1"/>
    <property type="molecule type" value="Genomic_DNA"/>
</dbReference>
<dbReference type="Proteomes" id="UP000256970">
    <property type="component" value="Unassembled WGS sequence"/>
</dbReference>
<organism evidence="1 2">
    <name type="scientific">Tetradesmus obliquus</name>
    <name type="common">Green alga</name>
    <name type="synonym">Acutodesmus obliquus</name>
    <dbReference type="NCBI Taxonomy" id="3088"/>
    <lineage>
        <taxon>Eukaryota</taxon>
        <taxon>Viridiplantae</taxon>
        <taxon>Chlorophyta</taxon>
        <taxon>core chlorophytes</taxon>
        <taxon>Chlorophyceae</taxon>
        <taxon>CS clade</taxon>
        <taxon>Sphaeropleales</taxon>
        <taxon>Scenedesmaceae</taxon>
        <taxon>Tetradesmus</taxon>
    </lineage>
</organism>
<gene>
    <name evidence="1" type="ORF">BQ4739_LOCUS16112</name>
</gene>
<protein>
    <submittedName>
        <fullName evidence="1">Uncharacterized protein</fullName>
    </submittedName>
</protein>
<dbReference type="PANTHER" id="PTHR31362:SF0">
    <property type="entry name" value="EXOSTOSIN DOMAIN-CONTAINING PROTEIN-RELATED"/>
    <property type="match status" value="1"/>
</dbReference>